<name>A0A1B9G4F5_9TREE</name>
<feature type="region of interest" description="Disordered" evidence="7">
    <location>
        <begin position="374"/>
        <end position="510"/>
    </location>
</feature>
<dbReference type="RefSeq" id="XP_019046966.2">
    <property type="nucleotide sequence ID" value="XM_019190218.2"/>
</dbReference>
<dbReference type="InterPro" id="IPR013088">
    <property type="entry name" value="Znf_NHR/GATA"/>
</dbReference>
<feature type="compositionally biased region" description="Pro residues" evidence="7">
    <location>
        <begin position="409"/>
        <end position="419"/>
    </location>
</feature>
<feature type="compositionally biased region" description="Basic and acidic residues" evidence="7">
    <location>
        <begin position="951"/>
        <end position="964"/>
    </location>
</feature>
<accession>A0A1B9G4F5</accession>
<dbReference type="GO" id="GO:0008270">
    <property type="term" value="F:zinc ion binding"/>
    <property type="evidence" value="ECO:0007669"/>
    <property type="project" value="UniProtKB-KW"/>
</dbReference>
<feature type="compositionally biased region" description="Basic and acidic residues" evidence="7">
    <location>
        <begin position="664"/>
        <end position="679"/>
    </location>
</feature>
<keyword evidence="3 6" id="KW-0863">Zinc-finger</keyword>
<evidence type="ECO:0000256" key="1">
    <source>
        <dbReference type="ARBA" id="ARBA00004123"/>
    </source>
</evidence>
<dbReference type="InterPro" id="IPR000679">
    <property type="entry name" value="Znf_GATA"/>
</dbReference>
<dbReference type="PANTHER" id="PTHR10071">
    <property type="entry name" value="TRANSCRIPTION FACTOR GATA FAMILY MEMBER"/>
    <property type="match status" value="1"/>
</dbReference>
<dbReference type="STRING" id="1296100.A0A1B9G4F5"/>
<dbReference type="OrthoDB" id="515401at2759"/>
<dbReference type="GeneID" id="30207971"/>
<feature type="compositionally biased region" description="Basic residues" evidence="7">
    <location>
        <begin position="141"/>
        <end position="151"/>
    </location>
</feature>
<evidence type="ECO:0000256" key="3">
    <source>
        <dbReference type="ARBA" id="ARBA00022771"/>
    </source>
</evidence>
<dbReference type="FunFam" id="3.30.50.10:FF:000007">
    <property type="entry name" value="Nitrogen regulatory AreA, N-terminal"/>
    <property type="match status" value="1"/>
</dbReference>
<dbReference type="GO" id="GO:0045944">
    <property type="term" value="P:positive regulation of transcription by RNA polymerase II"/>
    <property type="evidence" value="ECO:0007669"/>
    <property type="project" value="TreeGrafter"/>
</dbReference>
<dbReference type="SUPFAM" id="SSF57716">
    <property type="entry name" value="Glucocorticoid receptor-like (DNA-binding domain)"/>
    <property type="match status" value="1"/>
</dbReference>
<feature type="region of interest" description="Disordered" evidence="7">
    <location>
        <begin position="773"/>
        <end position="819"/>
    </location>
</feature>
<evidence type="ECO:0000256" key="5">
    <source>
        <dbReference type="ARBA" id="ARBA00023242"/>
    </source>
</evidence>
<dbReference type="CDD" id="cd22249">
    <property type="entry name" value="UDM1_RNF168_RNF169-like"/>
    <property type="match status" value="1"/>
</dbReference>
<feature type="region of interest" description="Disordered" evidence="7">
    <location>
        <begin position="1"/>
        <end position="250"/>
    </location>
</feature>
<dbReference type="InterPro" id="IPR039355">
    <property type="entry name" value="Transcription_factor_GATA"/>
</dbReference>
<dbReference type="PRINTS" id="PR00619">
    <property type="entry name" value="GATAZNFINGER"/>
</dbReference>
<feature type="region of interest" description="Disordered" evidence="7">
    <location>
        <begin position="266"/>
        <end position="326"/>
    </location>
</feature>
<evidence type="ECO:0000259" key="8">
    <source>
        <dbReference type="PROSITE" id="PS50114"/>
    </source>
</evidence>
<feature type="compositionally biased region" description="Low complexity" evidence="7">
    <location>
        <begin position="987"/>
        <end position="1013"/>
    </location>
</feature>
<evidence type="ECO:0000256" key="7">
    <source>
        <dbReference type="SAM" id="MobiDB-lite"/>
    </source>
</evidence>
<feature type="compositionally biased region" description="Basic and acidic residues" evidence="7">
    <location>
        <begin position="690"/>
        <end position="703"/>
    </location>
</feature>
<organism evidence="9">
    <name type="scientific">Kwoniella bestiolae CBS 10118</name>
    <dbReference type="NCBI Taxonomy" id="1296100"/>
    <lineage>
        <taxon>Eukaryota</taxon>
        <taxon>Fungi</taxon>
        <taxon>Dikarya</taxon>
        <taxon>Basidiomycota</taxon>
        <taxon>Agaricomycotina</taxon>
        <taxon>Tremellomycetes</taxon>
        <taxon>Tremellales</taxon>
        <taxon>Cryptococcaceae</taxon>
        <taxon>Kwoniella</taxon>
    </lineage>
</organism>
<feature type="compositionally biased region" description="Basic and acidic residues" evidence="7">
    <location>
        <begin position="905"/>
        <end position="934"/>
    </location>
</feature>
<dbReference type="PROSITE" id="PS50114">
    <property type="entry name" value="GATA_ZN_FINGER_2"/>
    <property type="match status" value="1"/>
</dbReference>
<feature type="compositionally biased region" description="Gly residues" evidence="7">
    <location>
        <begin position="201"/>
        <end position="210"/>
    </location>
</feature>
<dbReference type="Gene3D" id="3.30.50.10">
    <property type="entry name" value="Erythroid Transcription Factor GATA-1, subunit A"/>
    <property type="match status" value="1"/>
</dbReference>
<feature type="compositionally biased region" description="Low complexity" evidence="7">
    <location>
        <begin position="639"/>
        <end position="652"/>
    </location>
</feature>
<dbReference type="PROSITE" id="PS00344">
    <property type="entry name" value="GATA_ZN_FINGER_1"/>
    <property type="match status" value="1"/>
</dbReference>
<dbReference type="CDD" id="cd00202">
    <property type="entry name" value="ZnF_GATA"/>
    <property type="match status" value="1"/>
</dbReference>
<feature type="compositionally biased region" description="Basic and acidic residues" evidence="7">
    <location>
        <begin position="236"/>
        <end position="250"/>
    </location>
</feature>
<feature type="compositionally biased region" description="Basic and acidic residues" evidence="7">
    <location>
        <begin position="471"/>
        <end position="503"/>
    </location>
</feature>
<feature type="domain" description="GATA-type" evidence="8">
    <location>
        <begin position="322"/>
        <end position="375"/>
    </location>
</feature>
<evidence type="ECO:0000313" key="9">
    <source>
        <dbReference type="EMBL" id="OCF25896.1"/>
    </source>
</evidence>
<dbReference type="VEuPathDB" id="FungiDB:I302_03572"/>
<evidence type="ECO:0000256" key="4">
    <source>
        <dbReference type="ARBA" id="ARBA00022833"/>
    </source>
</evidence>
<feature type="compositionally biased region" description="Basic and acidic residues" evidence="7">
    <location>
        <begin position="882"/>
        <end position="892"/>
    </location>
</feature>
<dbReference type="SMART" id="SM00401">
    <property type="entry name" value="ZnF_GATA"/>
    <property type="match status" value="1"/>
</dbReference>
<reference evidence="9" key="1">
    <citation type="submission" date="2013-07" db="EMBL/GenBank/DDBJ databases">
        <title>The Genome Sequence of Cryptococcus bestiolae CBS10118.</title>
        <authorList>
            <consortium name="The Broad Institute Genome Sequencing Platform"/>
            <person name="Cuomo C."/>
            <person name="Litvintseva A."/>
            <person name="Chen Y."/>
            <person name="Heitman J."/>
            <person name="Sun S."/>
            <person name="Springer D."/>
            <person name="Dromer F."/>
            <person name="Young S.K."/>
            <person name="Zeng Q."/>
            <person name="Gargeya S."/>
            <person name="Fitzgerald M."/>
            <person name="Abouelleil A."/>
            <person name="Alvarado L."/>
            <person name="Berlin A.M."/>
            <person name="Chapman S.B."/>
            <person name="Dewar J."/>
            <person name="Goldberg J."/>
            <person name="Griggs A."/>
            <person name="Gujja S."/>
            <person name="Hansen M."/>
            <person name="Howarth C."/>
            <person name="Imamovic A."/>
            <person name="Larimer J."/>
            <person name="McCowan C."/>
            <person name="Murphy C."/>
            <person name="Pearson M."/>
            <person name="Priest M."/>
            <person name="Roberts A."/>
            <person name="Saif S."/>
            <person name="Shea T."/>
            <person name="Sykes S."/>
            <person name="Wortman J."/>
            <person name="Nusbaum C."/>
            <person name="Birren B."/>
        </authorList>
    </citation>
    <scope>NUCLEOTIDE SEQUENCE [LARGE SCALE GENOMIC DNA]</scope>
    <source>
        <strain evidence="9">CBS 10118</strain>
    </source>
</reference>
<feature type="region of interest" description="Disordered" evidence="7">
    <location>
        <begin position="905"/>
        <end position="1057"/>
    </location>
</feature>
<protein>
    <recommendedName>
        <fullName evidence="8">GATA-type domain-containing protein</fullName>
    </recommendedName>
</protein>
<gene>
    <name evidence="9" type="ORF">I302_03572</name>
</gene>
<keyword evidence="5" id="KW-0539">Nucleus</keyword>
<reference evidence="9" key="2">
    <citation type="submission" date="2014-01" db="EMBL/GenBank/DDBJ databases">
        <title>Evolution of pathogenesis and genome organization in the Tremellales.</title>
        <authorList>
            <person name="Cuomo C."/>
            <person name="Litvintseva A."/>
            <person name="Heitman J."/>
            <person name="Chen Y."/>
            <person name="Sun S."/>
            <person name="Springer D."/>
            <person name="Dromer F."/>
            <person name="Young S."/>
            <person name="Zeng Q."/>
            <person name="Chapman S."/>
            <person name="Gujja S."/>
            <person name="Saif S."/>
            <person name="Birren B."/>
        </authorList>
    </citation>
    <scope>NUCLEOTIDE SEQUENCE</scope>
    <source>
        <strain evidence="9">CBS 10118</strain>
    </source>
</reference>
<dbReference type="GO" id="GO:0005634">
    <property type="term" value="C:nucleus"/>
    <property type="evidence" value="ECO:0007669"/>
    <property type="project" value="UniProtKB-SubCell"/>
</dbReference>
<feature type="compositionally biased region" description="Low complexity" evidence="7">
    <location>
        <begin position="936"/>
        <end position="948"/>
    </location>
</feature>
<dbReference type="KEGG" id="kbi:30207971"/>
<evidence type="ECO:0000256" key="6">
    <source>
        <dbReference type="PROSITE-ProRule" id="PRU00094"/>
    </source>
</evidence>
<feature type="compositionally biased region" description="Low complexity" evidence="7">
    <location>
        <begin position="603"/>
        <end position="614"/>
    </location>
</feature>
<keyword evidence="2" id="KW-0479">Metal-binding</keyword>
<feature type="compositionally biased region" description="Polar residues" evidence="7">
    <location>
        <begin position="97"/>
        <end position="109"/>
    </location>
</feature>
<feature type="compositionally biased region" description="Low complexity" evidence="7">
    <location>
        <begin position="865"/>
        <end position="877"/>
    </location>
</feature>
<feature type="compositionally biased region" description="Polar residues" evidence="7">
    <location>
        <begin position="283"/>
        <end position="292"/>
    </location>
</feature>
<comment type="subcellular location">
    <subcellularLocation>
        <location evidence="1">Nucleus</location>
    </subcellularLocation>
</comment>
<proteinExistence type="predicted"/>
<dbReference type="AlphaFoldDB" id="A0A1B9G4F5"/>
<sequence length="1066" mass="114819">MTDSAPVSPSRPKTNPHSPQNNTRLSPSHAFGYNRSARISDTRGSDRSEDDKKADRLDHKEGDRWGSRFAAPGWRVGFDSSNERGGPEEDAVADSPLSGSMSERISSRQVSEERDELQESDNGDRRASEGVDSPINGMDRNKRKITRSTARKIKEELEDAPPSAKKRKPLAPAQASPLPSPPPTTVRASHPPAGTCPGDGRCNGAGGKAGCEGCPTFNNSIASGLVNAAGSGPSEGVEKPAPRVSDRPNLDRLNPWGLGFMGGIGMGARTLSTSSDHRGSPAGPSSTMTRTGSEGGSRAEQSPMSDDDGKDGEFPLNGLAATPIGMTCRNCGTSTTPLWRRDEEGRPQCNACGLYHKLHGVPRPVAMKKSIIKRRKRVPAVGAQPGSRDGSAPTELPSTTPTTAMPNVVAPPPHVAPPPDNDKSHPSPPFTHRAPPHAEHRMGLNPLDPYGLARRNLVKPQTATMTSGTPGDRKKPWWIEGTRDKEKDEKEREAREAKEREGSSRLPPFTVLTSTPFFVMATFVLGTSRPSSVPPKIPELTKESPLHPLSLSSSDRIPPAKLPRMELKRSNSSNRRFSAPPMPSPNPSMPDRRSSFSLAPSRQSAQQLAAEALLGMAPSNGQNRSPEKRPAEKTPLVPAPAQSSTSTPASRPNANAMDVDTPESESRGVKRKVVEDDPRLPSAVTLGLHGIDRERERAKESRYSHSPLATNEARQPNPPATNASRLGQSPSTSILGASTANRYSVYGPTTRDPLSGSPWGLNPSRYSTLGLRRDLSPSVSSTSAPKPATALDPPPRASPDAARDSRFYPGSVTGYGHYSMGRRELTEHREQLREGKRWLEAMLTKTEKMLHMVENKMALTGEMGPSAGAAAKPTAAGAAGGRHTDDWEFEERERLRQKEIQRLEREREMDRVEREKRSLERERDLQRERERERITAAQNANAAAASSSDLAGRRDKSEAERNRDLLLASRRVTAVSPNPANSTSTPNARSNNGPSSNAGAAASSSATSTPNNRETTSTAGSGNREKGSSPWEGEPVLGGVALPRREQQSSLSRALGRGLWSFDVRG</sequence>
<dbReference type="GO" id="GO:0000981">
    <property type="term" value="F:DNA-binding transcription factor activity, RNA polymerase II-specific"/>
    <property type="evidence" value="ECO:0007669"/>
    <property type="project" value="TreeGrafter"/>
</dbReference>
<dbReference type="GO" id="GO:0000978">
    <property type="term" value="F:RNA polymerase II cis-regulatory region sequence-specific DNA binding"/>
    <property type="evidence" value="ECO:0007669"/>
    <property type="project" value="TreeGrafter"/>
</dbReference>
<dbReference type="PANTHER" id="PTHR10071:SF281">
    <property type="entry name" value="BOX A-BINDING FACTOR-RELATED"/>
    <property type="match status" value="1"/>
</dbReference>
<evidence type="ECO:0000256" key="2">
    <source>
        <dbReference type="ARBA" id="ARBA00022723"/>
    </source>
</evidence>
<feature type="compositionally biased region" description="Basic and acidic residues" evidence="7">
    <location>
        <begin position="38"/>
        <end position="66"/>
    </location>
</feature>
<dbReference type="Pfam" id="PF00320">
    <property type="entry name" value="GATA"/>
    <property type="match status" value="1"/>
</dbReference>
<keyword evidence="4" id="KW-0862">Zinc</keyword>
<feature type="compositionally biased region" description="Polar residues" evidence="7">
    <location>
        <begin position="707"/>
        <end position="736"/>
    </location>
</feature>
<feature type="region of interest" description="Disordered" evidence="7">
    <location>
        <begin position="528"/>
        <end position="736"/>
    </location>
</feature>
<dbReference type="EMBL" id="KI894020">
    <property type="protein sequence ID" value="OCF25896.1"/>
    <property type="molecule type" value="Genomic_DNA"/>
</dbReference>
<feature type="region of interest" description="Disordered" evidence="7">
    <location>
        <begin position="865"/>
        <end position="892"/>
    </location>
</feature>
<feature type="compositionally biased region" description="Polar residues" evidence="7">
    <location>
        <begin position="459"/>
        <end position="469"/>
    </location>
</feature>
<dbReference type="GO" id="GO:0000122">
    <property type="term" value="P:negative regulation of transcription by RNA polymerase II"/>
    <property type="evidence" value="ECO:0007669"/>
    <property type="project" value="TreeGrafter"/>
</dbReference>
<feature type="compositionally biased region" description="Polar residues" evidence="7">
    <location>
        <begin position="975"/>
        <end position="986"/>
    </location>
</feature>
<feature type="compositionally biased region" description="Polar residues" evidence="7">
    <location>
        <begin position="1"/>
        <end position="26"/>
    </location>
</feature>